<evidence type="ECO:0000313" key="7">
    <source>
        <dbReference type="Proteomes" id="UP000694891"/>
    </source>
</evidence>
<dbReference type="PANTHER" id="PTHR15073">
    <property type="entry name" value="MICROTUBULE-ASSOCIATED PROTEIN"/>
    <property type="match status" value="1"/>
</dbReference>
<dbReference type="AlphaFoldDB" id="A0A9Y4JIA9"/>
<feature type="compositionally biased region" description="Polar residues" evidence="6">
    <location>
        <begin position="238"/>
        <end position="253"/>
    </location>
</feature>
<feature type="compositionally biased region" description="Pro residues" evidence="6">
    <location>
        <begin position="366"/>
        <end position="376"/>
    </location>
</feature>
<reference evidence="8" key="1">
    <citation type="submission" date="2025-08" db="UniProtKB">
        <authorList>
            <consortium name="RefSeq"/>
        </authorList>
    </citation>
    <scope>IDENTIFICATION</scope>
</reference>
<dbReference type="Proteomes" id="UP000694891">
    <property type="component" value="Unplaced"/>
</dbReference>
<evidence type="ECO:0000256" key="6">
    <source>
        <dbReference type="SAM" id="MobiDB-lite"/>
    </source>
</evidence>
<dbReference type="InterPro" id="IPR051483">
    <property type="entry name" value="MAP7_domain-containing"/>
</dbReference>
<feature type="compositionally biased region" description="Acidic residues" evidence="6">
    <location>
        <begin position="643"/>
        <end position="653"/>
    </location>
</feature>
<dbReference type="Pfam" id="PF05672">
    <property type="entry name" value="MAP7"/>
    <property type="match status" value="1"/>
</dbReference>
<dbReference type="RefSeq" id="XP_008273692.1">
    <property type="nucleotide sequence ID" value="XM_008275470.1"/>
</dbReference>
<feature type="compositionally biased region" description="Basic and acidic residues" evidence="6">
    <location>
        <begin position="191"/>
        <end position="202"/>
    </location>
</feature>
<dbReference type="PANTHER" id="PTHR15073:SF5">
    <property type="entry name" value="MAP7 DOMAIN-CONTAINING PROTEIN 3"/>
    <property type="match status" value="1"/>
</dbReference>
<feature type="compositionally biased region" description="Pro residues" evidence="6">
    <location>
        <begin position="400"/>
        <end position="413"/>
    </location>
</feature>
<feature type="compositionally biased region" description="Polar residues" evidence="6">
    <location>
        <begin position="680"/>
        <end position="692"/>
    </location>
</feature>
<dbReference type="GeneID" id="103376605"/>
<dbReference type="InterPro" id="IPR008604">
    <property type="entry name" value="MAP7_fam"/>
</dbReference>
<evidence type="ECO:0000313" key="8">
    <source>
        <dbReference type="RefSeq" id="XP_008273692.1"/>
    </source>
</evidence>
<dbReference type="GO" id="GO:0015630">
    <property type="term" value="C:microtubule cytoskeleton"/>
    <property type="evidence" value="ECO:0007669"/>
    <property type="project" value="InterPro"/>
</dbReference>
<evidence type="ECO:0000256" key="5">
    <source>
        <dbReference type="ARBA" id="ARBA00023212"/>
    </source>
</evidence>
<name>A0A9Y4JIA9_9TELE</name>
<keyword evidence="3" id="KW-0963">Cytoplasm</keyword>
<feature type="compositionally biased region" description="Basic and acidic residues" evidence="6">
    <location>
        <begin position="473"/>
        <end position="580"/>
    </location>
</feature>
<feature type="region of interest" description="Disordered" evidence="6">
    <location>
        <begin position="16"/>
        <end position="55"/>
    </location>
</feature>
<organism evidence="7 8">
    <name type="scientific">Stegastes partitus</name>
    <name type="common">bicolor damselfish</name>
    <dbReference type="NCBI Taxonomy" id="144197"/>
    <lineage>
        <taxon>Eukaryota</taxon>
        <taxon>Metazoa</taxon>
        <taxon>Chordata</taxon>
        <taxon>Craniata</taxon>
        <taxon>Vertebrata</taxon>
        <taxon>Euteleostomi</taxon>
        <taxon>Actinopterygii</taxon>
        <taxon>Neopterygii</taxon>
        <taxon>Teleostei</taxon>
        <taxon>Neoteleostei</taxon>
        <taxon>Acanthomorphata</taxon>
        <taxon>Ovalentaria</taxon>
        <taxon>Pomacentridae</taxon>
        <taxon>Stegastes</taxon>
    </lineage>
</organism>
<evidence type="ECO:0000256" key="4">
    <source>
        <dbReference type="ARBA" id="ARBA00023054"/>
    </source>
</evidence>
<protein>
    <submittedName>
        <fullName evidence="8">Ensconsin isoform X5</fullName>
    </submittedName>
</protein>
<proteinExistence type="inferred from homology"/>
<comment type="subcellular location">
    <subcellularLocation>
        <location evidence="1">Cytoplasm</location>
        <location evidence="1">Cytoskeleton</location>
    </subcellularLocation>
</comment>
<keyword evidence="4" id="KW-0175">Coiled coil</keyword>
<feature type="compositionally biased region" description="Polar residues" evidence="6">
    <location>
        <begin position="345"/>
        <end position="360"/>
    </location>
</feature>
<accession>A0A9Y4JIA9</accession>
<keyword evidence="7" id="KW-1185">Reference proteome</keyword>
<evidence type="ECO:0000256" key="2">
    <source>
        <dbReference type="ARBA" id="ARBA00007525"/>
    </source>
</evidence>
<feature type="compositionally biased region" description="Polar residues" evidence="6">
    <location>
        <begin position="172"/>
        <end position="188"/>
    </location>
</feature>
<comment type="similarity">
    <text evidence="2">Belongs to the MAP7 family.</text>
</comment>
<evidence type="ECO:0000256" key="3">
    <source>
        <dbReference type="ARBA" id="ARBA00022490"/>
    </source>
</evidence>
<feature type="compositionally biased region" description="Basic and acidic residues" evidence="6">
    <location>
        <begin position="68"/>
        <end position="153"/>
    </location>
</feature>
<gene>
    <name evidence="8" type="primary">map7d3</name>
</gene>
<dbReference type="CTD" id="79649"/>
<sequence length="790" mass="88194">MAEGATTLKGLRAQMAAAAQAQAEERRSLAGNSPGPTTNTPPAKPQGCKPVIDGASLRIDDRLRVAKERREEAEKQQALRESQIMERERKAKLQVERQMEERQKKVEDQRRKEEQKRLAVEEKRKQKQEEEKEHYEAVMRRTLERSQRVEQRQKRWSWGGLSPDSDGRTGDSDASASSPVTIVISSASPEKPPRNRQVDKRSTSTMNLKQPSEAGISKRLSSSSATLIKSPDKRVKPRSSSCNRLPSNGNAAQASKEDGKKLQVEQTGRSVKKRSTSLTRVSVGRAQTPAKPDKGTTDDQASASPLHPPRGPVRSRSIDRQKSGMTTSVSADGALDPSMKDKHLSTSGGQRPASPSTSLGRNRSPSPAPNPAPKRTPSPAASKQSPKMRPPSPGAMKQRPPSPQPTSSKPPPIQKQSLTPTGPPTLRKRDSKSKDLCPVQAVASQSSDSSKTKDKDDSKAGTNSAAEAAKILAENRRLMREQKEKEEQLRIQREEEERLRKEEEKRLAEEARLKRLEEEKKLAEERKIKEEEEARLAEEERVKLAEEEALKQAELQKEREEAEAKAQEEAERVRQERDRIMQQNQQERMERKKRIEEIMKRTRKGDQNDLKRDDDDDDKCSQENEDEEVDDINCETKTHTDELAMEADKDECDMSTGEPAPREEPLGSVNGKSETDNKENNNGTSTDETQAGSLVPKGRLVEGSEFLNEQESTKVGLVSGLNGKPNQWSFEELIDLNVHSKTRPLIETEDCNQINCDESSDGTRVAFEDKGAPINTLHSSNQPIEALSEM</sequence>
<evidence type="ECO:0000256" key="1">
    <source>
        <dbReference type="ARBA" id="ARBA00004245"/>
    </source>
</evidence>
<feature type="compositionally biased region" description="Low complexity" evidence="6">
    <location>
        <begin position="31"/>
        <end position="41"/>
    </location>
</feature>
<keyword evidence="5" id="KW-0206">Cytoskeleton</keyword>
<feature type="compositionally biased region" description="Basic and acidic residues" evidence="6">
    <location>
        <begin position="587"/>
        <end position="613"/>
    </location>
</feature>
<feature type="compositionally biased region" description="Acidic residues" evidence="6">
    <location>
        <begin position="614"/>
        <end position="633"/>
    </location>
</feature>
<dbReference type="GO" id="GO:0000226">
    <property type="term" value="P:microtubule cytoskeleton organization"/>
    <property type="evidence" value="ECO:0007669"/>
    <property type="project" value="InterPro"/>
</dbReference>
<feature type="compositionally biased region" description="Basic and acidic residues" evidence="6">
    <location>
        <begin position="450"/>
        <end position="459"/>
    </location>
</feature>
<feature type="region of interest" description="Disordered" evidence="6">
    <location>
        <begin position="68"/>
        <end position="696"/>
    </location>
</feature>